<evidence type="ECO:0000313" key="1">
    <source>
        <dbReference type="EMBL" id="TFK15033.1"/>
    </source>
</evidence>
<gene>
    <name evidence="1" type="ORF">DR999_PMT01309</name>
</gene>
<comment type="caution">
    <text evidence="1">The sequence shown here is derived from an EMBL/GenBank/DDBJ whole genome shotgun (WGS) entry which is preliminary data.</text>
</comment>
<dbReference type="Proteomes" id="UP000297703">
    <property type="component" value="Unassembled WGS sequence"/>
</dbReference>
<dbReference type="EMBL" id="QXTE01000006">
    <property type="protein sequence ID" value="TFK15033.1"/>
    <property type="molecule type" value="Genomic_DNA"/>
</dbReference>
<proteinExistence type="predicted"/>
<keyword evidence="2" id="KW-1185">Reference proteome</keyword>
<accession>A0A4D9F3B5</accession>
<dbReference type="AlphaFoldDB" id="A0A4D9F3B5"/>
<reference evidence="1 2" key="1">
    <citation type="submission" date="2019-04" db="EMBL/GenBank/DDBJ databases">
        <title>Draft genome of the big-headed turtle Platysternon megacephalum.</title>
        <authorList>
            <person name="Gong S."/>
        </authorList>
    </citation>
    <scope>NUCLEOTIDE SEQUENCE [LARGE SCALE GENOMIC DNA]</scope>
    <source>
        <strain evidence="1">DO16091913</strain>
        <tissue evidence="1">Muscle</tissue>
    </source>
</reference>
<sequence length="106" mass="12473">MNALHVCICNVCCVYIPQYLYVVSVYLDSVYCTDVYIQCRACLCAERVCFYGVGFFPMWSFLTVYTQTSQYVVKHSKNKQRRKGSFLERAAKIIKRLHRTVFILLF</sequence>
<organism evidence="1 2">
    <name type="scientific">Platysternon megacephalum</name>
    <name type="common">big-headed turtle</name>
    <dbReference type="NCBI Taxonomy" id="55544"/>
    <lineage>
        <taxon>Eukaryota</taxon>
        <taxon>Metazoa</taxon>
        <taxon>Chordata</taxon>
        <taxon>Craniata</taxon>
        <taxon>Vertebrata</taxon>
        <taxon>Euteleostomi</taxon>
        <taxon>Archelosauria</taxon>
        <taxon>Testudinata</taxon>
        <taxon>Testudines</taxon>
        <taxon>Cryptodira</taxon>
        <taxon>Durocryptodira</taxon>
        <taxon>Testudinoidea</taxon>
        <taxon>Platysternidae</taxon>
        <taxon>Platysternon</taxon>
    </lineage>
</organism>
<reference evidence="1 2" key="2">
    <citation type="submission" date="2019-04" db="EMBL/GenBank/DDBJ databases">
        <title>The genome sequence of big-headed turtle.</title>
        <authorList>
            <person name="Gong S."/>
        </authorList>
    </citation>
    <scope>NUCLEOTIDE SEQUENCE [LARGE SCALE GENOMIC DNA]</scope>
    <source>
        <strain evidence="1">DO16091913</strain>
        <tissue evidence="1">Muscle</tissue>
    </source>
</reference>
<evidence type="ECO:0000313" key="2">
    <source>
        <dbReference type="Proteomes" id="UP000297703"/>
    </source>
</evidence>
<protein>
    <submittedName>
        <fullName evidence="1">Mediator of RNA polymerase II transcription subunit 6</fullName>
    </submittedName>
</protein>
<name>A0A4D9F3B5_9SAUR</name>